<evidence type="ECO:0000313" key="3">
    <source>
        <dbReference type="Proteomes" id="UP000557842"/>
    </source>
</evidence>
<sequence length="333" mass="38804">MASWIRKFLSTLYVSAVIKDNQCYTYARAIKNGKIIKNLEAVFDCTDGRVDIKFNEYLKKRESEYHSVYLSVLLNSPKQWAIPAVSKQDFSKFAIQYNSVDIVAVDNNWSIVVPKGEIAAFDSSLNRADADLIYSPFSILYESILRNMIKDKLILYIYNIEDSMTMMIFQNKEMRFSAYFDTRKDSSHLVDEKELSKEDTTDIDNVIEKEEDKLNELDGLDDLSFVINSSKKESFEDLQSSEINDINRNLEDSVRDIGRETLLLNNIRLAIMEFYKNEAYRSDFIEHIMIFDGLKLEKSFLSILESELLIEADIQEINIENDMNDIMIRELYV</sequence>
<comment type="caution">
    <text evidence="2">The sequence shown here is derived from an EMBL/GenBank/DDBJ whole genome shotgun (WGS) entry which is preliminary data.</text>
</comment>
<evidence type="ECO:0000313" key="1">
    <source>
        <dbReference type="EMBL" id="EAI5407592.1"/>
    </source>
</evidence>
<dbReference type="EMBL" id="AACCXM010000004">
    <property type="protein sequence ID" value="EAK0468914.1"/>
    <property type="molecule type" value="Genomic_DNA"/>
</dbReference>
<dbReference type="Proteomes" id="UP000557842">
    <property type="component" value="Unassembled WGS sequence"/>
</dbReference>
<organism evidence="2">
    <name type="scientific">Campylobacter fetus</name>
    <dbReference type="NCBI Taxonomy" id="196"/>
    <lineage>
        <taxon>Bacteria</taxon>
        <taxon>Pseudomonadati</taxon>
        <taxon>Campylobacterota</taxon>
        <taxon>Epsilonproteobacteria</taxon>
        <taxon>Campylobacterales</taxon>
        <taxon>Campylobacteraceae</taxon>
        <taxon>Campylobacter</taxon>
    </lineage>
</organism>
<dbReference type="EMBL" id="AABQDW010000003">
    <property type="protein sequence ID" value="EAI5407592.1"/>
    <property type="molecule type" value="Genomic_DNA"/>
</dbReference>
<reference evidence="2 3" key="1">
    <citation type="submission" date="2018-05" db="EMBL/GenBank/DDBJ databases">
        <authorList>
            <consortium name="PulseNet: The National Subtyping Network for Foodborne Disease Surveillance"/>
            <person name="Tarr C.L."/>
            <person name="Trees E."/>
            <person name="Katz L.S."/>
            <person name="Carleton-Romer H.A."/>
            <person name="Stroika S."/>
            <person name="Kucerova Z."/>
            <person name="Roache K.F."/>
            <person name="Sabol A.L."/>
            <person name="Besser J."/>
            <person name="Gerner-Smidt P."/>
        </authorList>
    </citation>
    <scope>NUCLEOTIDE SEQUENCE</scope>
    <source>
        <strain evidence="1 3">2016D-0221</strain>
        <strain evidence="2">D4313</strain>
    </source>
</reference>
<evidence type="ECO:0000313" key="2">
    <source>
        <dbReference type="EMBL" id="EAK0468914.1"/>
    </source>
</evidence>
<protein>
    <recommendedName>
        <fullName evidence="4">Clan AA aspartic protease</fullName>
    </recommendedName>
</protein>
<gene>
    <name evidence="2" type="ORF">AAH24_06025</name>
    <name evidence="1" type="ORF">BVH53_02590</name>
</gene>
<dbReference type="AlphaFoldDB" id="A0A5L8W253"/>
<name>A0A5L8W253_CAMFE</name>
<proteinExistence type="predicted"/>
<evidence type="ECO:0008006" key="4">
    <source>
        <dbReference type="Google" id="ProtNLM"/>
    </source>
</evidence>
<dbReference type="RefSeq" id="WP_120655524.1">
    <property type="nucleotide sequence ID" value="NZ_AABUZP020000015.1"/>
</dbReference>
<accession>A0A5L8W253</accession>